<dbReference type="AlphaFoldDB" id="A0AAN5D5B4"/>
<protein>
    <submittedName>
        <fullName evidence="1">Uncharacterized protein</fullName>
    </submittedName>
</protein>
<evidence type="ECO:0000313" key="1">
    <source>
        <dbReference type="EMBL" id="GMR56342.1"/>
    </source>
</evidence>
<feature type="non-terminal residue" evidence="1">
    <location>
        <position position="1"/>
    </location>
</feature>
<comment type="caution">
    <text evidence="1">The sequence shown here is derived from an EMBL/GenBank/DDBJ whole genome shotgun (WGS) entry which is preliminary data.</text>
</comment>
<feature type="non-terminal residue" evidence="1">
    <location>
        <position position="91"/>
    </location>
</feature>
<reference evidence="2" key="1">
    <citation type="submission" date="2022-10" db="EMBL/GenBank/DDBJ databases">
        <title>Genome assembly of Pristionchus species.</title>
        <authorList>
            <person name="Yoshida K."/>
            <person name="Sommer R.J."/>
        </authorList>
    </citation>
    <scope>NUCLEOTIDE SEQUENCE [LARGE SCALE GENOMIC DNA]</scope>
    <source>
        <strain evidence="2">RS5460</strain>
    </source>
</reference>
<keyword evidence="2" id="KW-1185">Reference proteome</keyword>
<gene>
    <name evidence="1" type="ORF">PMAYCL1PPCAC_26537</name>
</gene>
<proteinExistence type="predicted"/>
<dbReference type="EMBL" id="BTRK01000005">
    <property type="protein sequence ID" value="GMR56342.1"/>
    <property type="molecule type" value="Genomic_DNA"/>
</dbReference>
<sequence length="91" mass="10151">AIEYAKSDRMGYVFSRSFDLIGGATIDGVEAASVRDLAELLKRDREFAMEKDNKENSSTTQVPRALLYGLFDSLGSMVDLLAERIVVRMDD</sequence>
<evidence type="ECO:0000313" key="2">
    <source>
        <dbReference type="Proteomes" id="UP001328107"/>
    </source>
</evidence>
<accession>A0AAN5D5B4</accession>
<name>A0AAN5D5B4_9BILA</name>
<organism evidence="1 2">
    <name type="scientific">Pristionchus mayeri</name>
    <dbReference type="NCBI Taxonomy" id="1317129"/>
    <lineage>
        <taxon>Eukaryota</taxon>
        <taxon>Metazoa</taxon>
        <taxon>Ecdysozoa</taxon>
        <taxon>Nematoda</taxon>
        <taxon>Chromadorea</taxon>
        <taxon>Rhabditida</taxon>
        <taxon>Rhabditina</taxon>
        <taxon>Diplogasteromorpha</taxon>
        <taxon>Diplogasteroidea</taxon>
        <taxon>Neodiplogasteridae</taxon>
        <taxon>Pristionchus</taxon>
    </lineage>
</organism>
<dbReference type="Proteomes" id="UP001328107">
    <property type="component" value="Unassembled WGS sequence"/>
</dbReference>